<evidence type="ECO:0000313" key="3">
    <source>
        <dbReference type="EMBL" id="MFC0678903.1"/>
    </source>
</evidence>
<keyword evidence="1" id="KW-0488">Methylation</keyword>
<dbReference type="SUPFAM" id="SSF54523">
    <property type="entry name" value="Pili subunits"/>
    <property type="match status" value="1"/>
</dbReference>
<dbReference type="InterPro" id="IPR012902">
    <property type="entry name" value="N_methyl_site"/>
</dbReference>
<reference evidence="3 4" key="1">
    <citation type="submission" date="2024-09" db="EMBL/GenBank/DDBJ databases">
        <authorList>
            <person name="Sun Q."/>
            <person name="Mori K."/>
        </authorList>
    </citation>
    <scope>NUCLEOTIDE SEQUENCE [LARGE SCALE GENOMIC DNA]</scope>
    <source>
        <strain evidence="3 4">KCTC 23076</strain>
    </source>
</reference>
<dbReference type="PANTHER" id="PTHR30093">
    <property type="entry name" value="GENERAL SECRETION PATHWAY PROTEIN G"/>
    <property type="match status" value="1"/>
</dbReference>
<accession>A0ABV6RPI8</accession>
<dbReference type="InterPro" id="IPR000983">
    <property type="entry name" value="Bac_GSPG_pilin"/>
</dbReference>
<feature type="transmembrane region" description="Helical" evidence="2">
    <location>
        <begin position="6"/>
        <end position="30"/>
    </location>
</feature>
<keyword evidence="2" id="KW-1133">Transmembrane helix</keyword>
<evidence type="ECO:0000256" key="2">
    <source>
        <dbReference type="SAM" id="Phobius"/>
    </source>
</evidence>
<dbReference type="Proteomes" id="UP001589896">
    <property type="component" value="Unassembled WGS sequence"/>
</dbReference>
<organism evidence="3 4">
    <name type="scientific">Lysobacter korlensis</name>
    <dbReference type="NCBI Taxonomy" id="553636"/>
    <lineage>
        <taxon>Bacteria</taxon>
        <taxon>Pseudomonadati</taxon>
        <taxon>Pseudomonadota</taxon>
        <taxon>Gammaproteobacteria</taxon>
        <taxon>Lysobacterales</taxon>
        <taxon>Lysobacteraceae</taxon>
        <taxon>Lysobacter</taxon>
    </lineage>
</organism>
<dbReference type="Gene3D" id="3.30.700.10">
    <property type="entry name" value="Glycoprotein, Type 4 Pilin"/>
    <property type="match status" value="1"/>
</dbReference>
<keyword evidence="2" id="KW-0472">Membrane</keyword>
<dbReference type="InterPro" id="IPR045584">
    <property type="entry name" value="Pilin-like"/>
</dbReference>
<name>A0ABV6RPI8_9GAMM</name>
<proteinExistence type="predicted"/>
<dbReference type="EMBL" id="JBHLTG010000003">
    <property type="protein sequence ID" value="MFC0678903.1"/>
    <property type="molecule type" value="Genomic_DNA"/>
</dbReference>
<protein>
    <submittedName>
        <fullName evidence="3">Type IV pilin protein</fullName>
    </submittedName>
</protein>
<evidence type="ECO:0000313" key="4">
    <source>
        <dbReference type="Proteomes" id="UP001589896"/>
    </source>
</evidence>
<dbReference type="Pfam" id="PF07963">
    <property type="entry name" value="N_methyl"/>
    <property type="match status" value="1"/>
</dbReference>
<dbReference type="PRINTS" id="PR00813">
    <property type="entry name" value="BCTERIALGSPG"/>
</dbReference>
<dbReference type="RefSeq" id="WP_386669162.1">
    <property type="nucleotide sequence ID" value="NZ_JBHLTG010000003.1"/>
</dbReference>
<evidence type="ECO:0000256" key="1">
    <source>
        <dbReference type="ARBA" id="ARBA00022481"/>
    </source>
</evidence>
<dbReference type="Pfam" id="PF16732">
    <property type="entry name" value="ComP_DUS"/>
    <property type="match status" value="1"/>
</dbReference>
<gene>
    <name evidence="3" type="ORF">ACFFGH_13720</name>
</gene>
<keyword evidence="2" id="KW-0812">Transmembrane</keyword>
<dbReference type="NCBIfam" id="TIGR02532">
    <property type="entry name" value="IV_pilin_GFxxxE"/>
    <property type="match status" value="1"/>
</dbReference>
<keyword evidence="4" id="KW-1185">Reference proteome</keyword>
<dbReference type="PANTHER" id="PTHR30093:SF47">
    <property type="entry name" value="TYPE IV PILUS NON-CORE MINOR PILIN PILE"/>
    <property type="match status" value="1"/>
</dbReference>
<dbReference type="InterPro" id="IPR031982">
    <property type="entry name" value="PilE-like"/>
</dbReference>
<sequence length="139" mass="14582">MKKQRGFTLIELMITVAVIAILAAIALPSYNEYVRKGRRSEAARFVGEMQLGLERWRAENPSYAPCAPAPCGSGVYPAAPSAAASPFYQLDVPAATATATNYVITATPRTGSAQAGDRCGVLTLTKAAGKPSWATASCN</sequence>
<comment type="caution">
    <text evidence="3">The sequence shown here is derived from an EMBL/GenBank/DDBJ whole genome shotgun (WGS) entry which is preliminary data.</text>
</comment>
<dbReference type="PROSITE" id="PS00409">
    <property type="entry name" value="PROKAR_NTER_METHYL"/>
    <property type="match status" value="1"/>
</dbReference>